<organism evidence="1 2">
    <name type="scientific">Anoxybacterium hadale</name>
    <dbReference type="NCBI Taxonomy" id="3408580"/>
    <lineage>
        <taxon>Bacteria</taxon>
        <taxon>Bacillati</taxon>
        <taxon>Bacillota</taxon>
        <taxon>Clostridia</taxon>
        <taxon>Peptostreptococcales</taxon>
        <taxon>Anaerovoracaceae</taxon>
        <taxon>Anoxybacterium</taxon>
    </lineage>
</organism>
<dbReference type="Proteomes" id="UP000594014">
    <property type="component" value="Chromosome"/>
</dbReference>
<sequence>MNRRVVITGMGAVTPLGNNVKDFWEGISSGKNGIARITHFDPEVQKAKNGGEVKDFVFHDKKEARRTDLYSQYGVTAAKEAMEDSGLISGENIDPDRLSVLVGSGIGGIMTLESEVFKAAEKGTVSRVSPFLVTSVIGNILAGNIAIECNATGSCIGIVTACATGTQAIGEAYRSIKHGYTDAVIAGASEAPFAPVCFSGFANMTALSTREDADRCSTPFDKERDGFVMGEGAGIVILEDYEHAVSRGAKIYAEVVGYGTTCDAHHVTMPSPDGSGAAKAMEQAIAEAGIEPSEVSYINAHGTSTPYNDLFETRAIKKVFGEAAYKVPVSSTKSMIGHMLGAAGVVEAIICVNAMRDGIIPPTINYQFPDEELDLDYVPNIARKQELTYTMSNSFGFGGHNGVLLLKRFEK</sequence>
<evidence type="ECO:0000313" key="2">
    <source>
        <dbReference type="Proteomes" id="UP000594014"/>
    </source>
</evidence>
<proteinExistence type="predicted"/>
<gene>
    <name evidence="1" type="primary">fabF</name>
    <name evidence="1" type="ORF">FRZ06_15480</name>
</gene>
<evidence type="ECO:0000313" key="1">
    <source>
        <dbReference type="EMBL" id="QOX64643.1"/>
    </source>
</evidence>
<protein>
    <submittedName>
        <fullName evidence="1">Beta-ketoacyl-ACP synthase II</fullName>
        <ecNumber evidence="1">2.3.1.179</ecNumber>
    </submittedName>
</protein>
<reference evidence="1" key="1">
    <citation type="submission" date="2019-08" db="EMBL/GenBank/DDBJ databases">
        <title>Genome sequence of Clostridiales bacterium MT110.</title>
        <authorList>
            <person name="Cao J."/>
        </authorList>
    </citation>
    <scope>NUCLEOTIDE SEQUENCE</scope>
    <source>
        <strain evidence="1">MT110</strain>
    </source>
</reference>
<keyword evidence="1" id="KW-0808">Transferase</keyword>
<keyword evidence="2" id="KW-1185">Reference proteome</keyword>
<dbReference type="EMBL" id="CP042469">
    <property type="protein sequence ID" value="QOX64643.1"/>
    <property type="molecule type" value="Genomic_DNA"/>
</dbReference>
<dbReference type="EC" id="2.3.1.179" evidence="1"/>
<name>A0ACD1ADJ5_9FIRM</name>
<accession>A0ACD1ADJ5</accession>
<keyword evidence="1" id="KW-0012">Acyltransferase</keyword>